<feature type="compositionally biased region" description="Polar residues" evidence="1">
    <location>
        <begin position="204"/>
        <end position="230"/>
    </location>
</feature>
<dbReference type="Proteomes" id="UP000078542">
    <property type="component" value="Unassembled WGS sequence"/>
</dbReference>
<dbReference type="STRING" id="456900.A0A151IIX3"/>
<evidence type="ECO:0008006" key="4">
    <source>
        <dbReference type="Google" id="ProtNLM"/>
    </source>
</evidence>
<protein>
    <recommendedName>
        <fullName evidence="4">CCHC-type domain-containing protein</fullName>
    </recommendedName>
</protein>
<dbReference type="InterPro" id="IPR036875">
    <property type="entry name" value="Znf_CCHC_sf"/>
</dbReference>
<dbReference type="SUPFAM" id="SSF57756">
    <property type="entry name" value="Retrovirus zinc finger-like domains"/>
    <property type="match status" value="1"/>
</dbReference>
<organism evidence="2 3">
    <name type="scientific">Cyphomyrmex costatus</name>
    <dbReference type="NCBI Taxonomy" id="456900"/>
    <lineage>
        <taxon>Eukaryota</taxon>
        <taxon>Metazoa</taxon>
        <taxon>Ecdysozoa</taxon>
        <taxon>Arthropoda</taxon>
        <taxon>Hexapoda</taxon>
        <taxon>Insecta</taxon>
        <taxon>Pterygota</taxon>
        <taxon>Neoptera</taxon>
        <taxon>Endopterygota</taxon>
        <taxon>Hymenoptera</taxon>
        <taxon>Apocrita</taxon>
        <taxon>Aculeata</taxon>
        <taxon>Formicoidea</taxon>
        <taxon>Formicidae</taxon>
        <taxon>Myrmicinae</taxon>
        <taxon>Cyphomyrmex</taxon>
    </lineage>
</organism>
<evidence type="ECO:0000313" key="3">
    <source>
        <dbReference type="Proteomes" id="UP000078542"/>
    </source>
</evidence>
<dbReference type="GO" id="GO:0003676">
    <property type="term" value="F:nucleic acid binding"/>
    <property type="evidence" value="ECO:0007669"/>
    <property type="project" value="InterPro"/>
</dbReference>
<name>A0A151IIX3_9HYME</name>
<sequence length="330" mass="38312">KVSFREATESVPYFDGYNIPLSRFTRACRRAREIVPPTAERNLTKLLINKLGNRAYYAVEDEPCESISDLIDLLSGAFGAPKTLDQYRGELSASYLRPNEYLLDHISRVKDLRTTILDHERREKRFLDPHFVTEIDSLTTRSFIDWLPFEYRIQMGPETRQQYTDAFAAAKVIAKRKELDKQRETDKQRDSHYKIDRDRDFRQNLLTNKPPTHSTPYRQNLSESRHSTPQPNSPRKENPPPVRDARTENWRNSQRETRPADVICRYCKTPGHELSECRKRQYNNARKEESGNARGPSGNQGATSADEKRNTRPVKPIEIVTNANNSESQS</sequence>
<accession>A0A151IIX3</accession>
<dbReference type="AlphaFoldDB" id="A0A151IIX3"/>
<feature type="region of interest" description="Disordered" evidence="1">
    <location>
        <begin position="179"/>
        <end position="257"/>
    </location>
</feature>
<feature type="compositionally biased region" description="Polar residues" evidence="1">
    <location>
        <begin position="321"/>
        <end position="330"/>
    </location>
</feature>
<evidence type="ECO:0000256" key="1">
    <source>
        <dbReference type="SAM" id="MobiDB-lite"/>
    </source>
</evidence>
<feature type="non-terminal residue" evidence="2">
    <location>
        <position position="1"/>
    </location>
</feature>
<feature type="region of interest" description="Disordered" evidence="1">
    <location>
        <begin position="284"/>
        <end position="330"/>
    </location>
</feature>
<proteinExistence type="predicted"/>
<feature type="compositionally biased region" description="Basic and acidic residues" evidence="1">
    <location>
        <begin position="234"/>
        <end position="257"/>
    </location>
</feature>
<keyword evidence="3" id="KW-1185">Reference proteome</keyword>
<feature type="compositionally biased region" description="Basic and acidic residues" evidence="1">
    <location>
        <begin position="179"/>
        <end position="202"/>
    </location>
</feature>
<dbReference type="GO" id="GO:0008270">
    <property type="term" value="F:zinc ion binding"/>
    <property type="evidence" value="ECO:0007669"/>
    <property type="project" value="InterPro"/>
</dbReference>
<reference evidence="2 3" key="1">
    <citation type="submission" date="2016-03" db="EMBL/GenBank/DDBJ databases">
        <title>Cyphomyrmex costatus WGS genome.</title>
        <authorList>
            <person name="Nygaard S."/>
            <person name="Hu H."/>
            <person name="Boomsma J."/>
            <person name="Zhang G."/>
        </authorList>
    </citation>
    <scope>NUCLEOTIDE SEQUENCE [LARGE SCALE GENOMIC DNA]</scope>
    <source>
        <strain evidence="2">MS0001</strain>
        <tissue evidence="2">Whole body</tissue>
    </source>
</reference>
<evidence type="ECO:0000313" key="2">
    <source>
        <dbReference type="EMBL" id="KYN02600.1"/>
    </source>
</evidence>
<dbReference type="EMBL" id="KQ977454">
    <property type="protein sequence ID" value="KYN02600.1"/>
    <property type="molecule type" value="Genomic_DNA"/>
</dbReference>
<gene>
    <name evidence="2" type="ORF">ALC62_06583</name>
</gene>